<gene>
    <name evidence="3" type="ORF">SDC9_31597</name>
</gene>
<sequence length="509" mass="57904">MPIVSKIYRLYSAKRLRLLDQNRRDPVSFQKKWFEHIVKRGGETQFGIEHNIHEGISLSDFQQRVPVRDYDKTESWIMRARNGEENLLWPGTIKWFAKSSGTSNSKSKFIPISDDSLNLCHYDGMQNMLSTYLDNYPDSRLLEGMALTLGGSARIDEEGNGKTQYGDLSAILLKNSPVLAEFRRTPPAEIALISDFEKKVNEICKVSSKQNVTSFSGVPSWNLILLNAILDFSGKRDLRDVWPNLELFMHGGISFDPYRKEYSRIIPHTDMNYMENYNASEGYFAFQDSPKDSSMLLMTNGGIFFEFIPMDRFEETLAGNYNTLDTVESVKTDTNYAMVITTNGGLWRYLIGDSVKFTSLYPHKIVITGRTQLFINAFGEELMISNAEKALSNACEQIGCTVENYTVAPLFMEGGKKGSHQWIIEFKTPPDDEIIFAEILDNEVCKANSDYEAKRANSVTMTRLSLVSLPEGSFYKWQKSKGKLGGQNKVPRLSNSRTIADELLEYRNI</sequence>
<dbReference type="Pfam" id="PF23571">
    <property type="entry name" value="GH3_M"/>
    <property type="match status" value="1"/>
</dbReference>
<protein>
    <recommendedName>
        <fullName evidence="4">GH3 auxin-responsive promoter</fullName>
    </recommendedName>
</protein>
<reference evidence="3" key="1">
    <citation type="submission" date="2019-08" db="EMBL/GenBank/DDBJ databases">
        <authorList>
            <person name="Kucharzyk K."/>
            <person name="Murdoch R.W."/>
            <person name="Higgins S."/>
            <person name="Loffler F."/>
        </authorList>
    </citation>
    <scope>NUCLEOTIDE SEQUENCE</scope>
</reference>
<dbReference type="AlphaFoldDB" id="A0A644V2R0"/>
<dbReference type="Pfam" id="PF23572">
    <property type="entry name" value="GH3_C"/>
    <property type="match status" value="1"/>
</dbReference>
<dbReference type="InterPro" id="IPR055378">
    <property type="entry name" value="GH3_C"/>
</dbReference>
<feature type="domain" description="GH3 C-terminal" evidence="2">
    <location>
        <begin position="386"/>
        <end position="497"/>
    </location>
</feature>
<dbReference type="InterPro" id="IPR004993">
    <property type="entry name" value="GH3"/>
</dbReference>
<dbReference type="EMBL" id="VSSQ01000208">
    <property type="protein sequence ID" value="MPL85626.1"/>
    <property type="molecule type" value="Genomic_DNA"/>
</dbReference>
<comment type="caution">
    <text evidence="3">The sequence shown here is derived from an EMBL/GenBank/DDBJ whole genome shotgun (WGS) entry which is preliminary data.</text>
</comment>
<name>A0A644V2R0_9ZZZZ</name>
<evidence type="ECO:0000313" key="3">
    <source>
        <dbReference type="EMBL" id="MPL85626.1"/>
    </source>
</evidence>
<dbReference type="Pfam" id="PF03321">
    <property type="entry name" value="GH3"/>
    <property type="match status" value="1"/>
</dbReference>
<feature type="domain" description="GH3 middle" evidence="1">
    <location>
        <begin position="297"/>
        <end position="367"/>
    </location>
</feature>
<dbReference type="GO" id="GO:0005737">
    <property type="term" value="C:cytoplasm"/>
    <property type="evidence" value="ECO:0007669"/>
    <property type="project" value="TreeGrafter"/>
</dbReference>
<evidence type="ECO:0000259" key="2">
    <source>
        <dbReference type="Pfam" id="PF23572"/>
    </source>
</evidence>
<proteinExistence type="predicted"/>
<organism evidence="3">
    <name type="scientific">bioreactor metagenome</name>
    <dbReference type="NCBI Taxonomy" id="1076179"/>
    <lineage>
        <taxon>unclassified sequences</taxon>
        <taxon>metagenomes</taxon>
        <taxon>ecological metagenomes</taxon>
    </lineage>
</organism>
<dbReference type="GO" id="GO:0016881">
    <property type="term" value="F:acid-amino acid ligase activity"/>
    <property type="evidence" value="ECO:0007669"/>
    <property type="project" value="TreeGrafter"/>
</dbReference>
<dbReference type="PANTHER" id="PTHR31901">
    <property type="entry name" value="GH3 DOMAIN-CONTAINING PROTEIN"/>
    <property type="match status" value="1"/>
</dbReference>
<dbReference type="InterPro" id="IPR055377">
    <property type="entry name" value="GH3_M"/>
</dbReference>
<evidence type="ECO:0000259" key="1">
    <source>
        <dbReference type="Pfam" id="PF23571"/>
    </source>
</evidence>
<dbReference type="PANTHER" id="PTHR31901:SF9">
    <property type="entry name" value="GH3 DOMAIN-CONTAINING PROTEIN"/>
    <property type="match status" value="1"/>
</dbReference>
<evidence type="ECO:0008006" key="4">
    <source>
        <dbReference type="Google" id="ProtNLM"/>
    </source>
</evidence>
<accession>A0A644V2R0</accession>